<reference evidence="2 3" key="1">
    <citation type="journal article" date="2020" name="Int. J. Syst. Evol. Microbiol.">
        <title>Reclassification of Streptomyces castelarensis and Streptomyces sporoclivatus as later heterotypic synonyms of Streptomyces antimycoticus.</title>
        <authorList>
            <person name="Komaki H."/>
            <person name="Tamura T."/>
        </authorList>
    </citation>
    <scope>NUCLEOTIDE SEQUENCE [LARGE SCALE GENOMIC DNA]</scope>
    <source>
        <strain evidence="2 3">NBRC 13459</strain>
    </source>
</reference>
<evidence type="ECO:0000313" key="2">
    <source>
        <dbReference type="EMBL" id="GDY60492.1"/>
    </source>
</evidence>
<dbReference type="InterPro" id="IPR027417">
    <property type="entry name" value="P-loop_NTPase"/>
</dbReference>
<evidence type="ECO:0000256" key="1">
    <source>
        <dbReference type="SAM" id="MobiDB-lite"/>
    </source>
</evidence>
<dbReference type="SUPFAM" id="SSF52540">
    <property type="entry name" value="P-loop containing nucleoside triphosphate hydrolases"/>
    <property type="match status" value="1"/>
</dbReference>
<evidence type="ECO:0008006" key="4">
    <source>
        <dbReference type="Google" id="ProtNLM"/>
    </source>
</evidence>
<dbReference type="Gene3D" id="3.40.50.300">
    <property type="entry name" value="P-loop containing nucleotide triphosphate hydrolases"/>
    <property type="match status" value="1"/>
</dbReference>
<accession>A0A4D4LGQ2</accession>
<dbReference type="OrthoDB" id="581105at2"/>
<keyword evidence="3" id="KW-1185">Reference proteome</keyword>
<sequence>MVGDGKRVPGEGSSLPASIGLRGATGVQVVECSTQHLDQLQPPAPITLHTTLPRDVADFTGRTDELARLSRAAEEGQAPVVTIHTVDGMPGVGKTALVIHTAHLLASDYPDGHRFVRLGTHTPTPRPARRSKPGLSCPYAATPHQHSCRAWPRRWQAHPGSHVRAAASADSTPAGSTGYRAQ</sequence>
<feature type="region of interest" description="Disordered" evidence="1">
    <location>
        <begin position="155"/>
        <end position="182"/>
    </location>
</feature>
<dbReference type="AlphaFoldDB" id="A0A4D4LGQ2"/>
<feature type="region of interest" description="Disordered" evidence="1">
    <location>
        <begin position="120"/>
        <end position="141"/>
    </location>
</feature>
<comment type="caution">
    <text evidence="2">The sequence shown here is derived from an EMBL/GenBank/DDBJ whole genome shotgun (WGS) entry which is preliminary data.</text>
</comment>
<name>A0A4D4LGQ2_STRVO</name>
<protein>
    <recommendedName>
        <fullName evidence="4">Orc1-like AAA ATPase domain-containing protein</fullName>
    </recommendedName>
</protein>
<dbReference type="PANTHER" id="PTHR47691:SF3">
    <property type="entry name" value="HTH-TYPE TRANSCRIPTIONAL REGULATOR RV0890C-RELATED"/>
    <property type="match status" value="1"/>
</dbReference>
<dbReference type="EMBL" id="BJHW01000002">
    <property type="protein sequence ID" value="GDY60492.1"/>
    <property type="molecule type" value="Genomic_DNA"/>
</dbReference>
<gene>
    <name evidence="2" type="ORF">SVIO_111150</name>
</gene>
<dbReference type="PANTHER" id="PTHR47691">
    <property type="entry name" value="REGULATOR-RELATED"/>
    <property type="match status" value="1"/>
</dbReference>
<organism evidence="2 3">
    <name type="scientific">Streptomyces violaceusniger</name>
    <dbReference type="NCBI Taxonomy" id="68280"/>
    <lineage>
        <taxon>Bacteria</taxon>
        <taxon>Bacillati</taxon>
        <taxon>Actinomycetota</taxon>
        <taxon>Actinomycetes</taxon>
        <taxon>Kitasatosporales</taxon>
        <taxon>Streptomycetaceae</taxon>
        <taxon>Streptomyces</taxon>
        <taxon>Streptomyces violaceusniger group</taxon>
    </lineage>
</organism>
<proteinExistence type="predicted"/>
<dbReference type="Proteomes" id="UP000301309">
    <property type="component" value="Unassembled WGS sequence"/>
</dbReference>
<evidence type="ECO:0000313" key="3">
    <source>
        <dbReference type="Proteomes" id="UP000301309"/>
    </source>
</evidence>